<evidence type="ECO:0000313" key="1">
    <source>
        <dbReference type="EMBL" id="MCI4394723.1"/>
    </source>
</evidence>
<sequence>MYGFNACKTGLVRLERPTDLAVNPLDNSLYVLDNNVVLQITEAGLVRTVAGRPDHCPTPAASDPIRSALRVALEGTKAITVSHQGALYISQTDDRKVNRIQEVNINGEISVISGAISECDCKIDPDCECFSGDGGYARDAKLKSPSSLAVSPNGTLFVADVGNVRVRAVTPSRPRLSSSSSSSSARLFEIPSISQQELYVFAANGSHLHTRSLVTGHFLYNFSYTGAGLLNSVTAAAPDGGVVTVRLERPTDLAVNPLDNSLYVLDNNVVLQITEAGLVRTVAGRPDHCPTPAASDPIRSALRVALEGTKAITVSHQGALYISQTDDRKVNRIQEVNINGEISVISGAISECDCKIDPDCECFSGDGGYARDAKLKSPSSLAVSPNGTLFVADVGNVRVRAVTPSRPRLSSSSSSSSARLFEIPSISQQELYVFAANGSHLHTRSLVTGHFLYNFSYTGAGLLNSVTAAAPDGGVVTVRRDSSGAPLWLVVPDGGVVTVRRDSSGAPLWLVVPGGRVYWLTISSVGTLRRVSALAHELALLSYHGNTGLLATKSDENAWTTVYEYDNDGHLINVTLPTGEVSGYHGTMERSVRVECTSNRGHFVTITNHSEDSTAYTLRQGHATSVYRVSGDGSLSATYSSGMDVTLSTEPNMGAGPLPGLLPGAIHPTVGRCNITLPGEQSSSLIEWRQRREQSRGNYSAYERRLRAHNRNVLSVDYNQATRVGKIYDDHRKFTLRVQYDEHGLPVLWTPSKYSEVKVSYTTTGLVSVIQRGNWSERRDYDNGRLVSRTWANGNTWSYTFMDKSIQLLLQSQRRYTFEFDQMDHLLSVTLPSMVKHGLQTALSIGYYRNTYTPPDGSAHSIVQDHAHDGRLLQMLYLGSGRRVVYRYGRAARLSEVLYDSTVVSFTYDEATGALKTIHLMQEGFVCTIRYRQTGPLVGRQIYRFSEEGLVNARFDYSYNNFRVTSMQAMINETPLPIDLYRYVDVSGRIEQFGKFSVISYDLNQVITTHAMKHTKIYNANGQLIEVQYEILKSIAFWMTLQYDGAGRVSACDVRVGVDANVTRHAYRYDADSQLASVSIDDRPMWRYGYDLNGNINLLSHGDINVNGRLTPIRYDLRDRITRLGDVQYRVDEDGFLRSRGTLVFRYSANGHLQGALDRQTGRRVSYRYDGLGRRVFTQTSDGTRIQFFYADLTEPTRVTHLYDHGASEITSLYYDLQGHLIAMEMSSGEEFYVACDVAGTPLAIFSSRGTVVKEIRYTPYGDVYRDSNPAFALPFGFHGGLYDPLTRLVRIGRRDYDTVAGRWTTPNHDLWAEMSEDPKPFNLYTFKNNNPLGNVQDVTKFTTDVSSWLQLFGFQLHNVVPGFPTLPVEKTQHTYEMMNTQARTHSWEPSKVVLGVQCELQKRLQSFISLDRLPMSSANGKPGSRHMLRPRFSALSSIFGKGVKFAIHDGVVATEIVGVASEDGRRVASLLKGAIYLSDLHFTVAGRDTHYFCKASSLEADLAVVGVGGGARVLENGVNVSVSQMSAVMGGETRRFAEIVLQQGALSLHVRYGATSDEERVRVIESARARAVRAAWLMEQRRVREGEGGVKAWTEKEKEELLSEGRVTGYDGFYILPVEQHPELADSPFNVQLIRQTDAGRR</sequence>
<keyword evidence="2" id="KW-1185">Reference proteome</keyword>
<dbReference type="EMBL" id="CM040480">
    <property type="protein sequence ID" value="MCI4394723.1"/>
    <property type="molecule type" value="Genomic_DNA"/>
</dbReference>
<reference evidence="1 2" key="1">
    <citation type="journal article" date="2022" name="bioRxiv">
        <title>An ancient truncated duplication of the anti-Mullerian hormone receptor type 2 gene is a potential conserved master sex determinant in the Pangasiidae catfish family.</title>
        <authorList>
            <person name="Wen M."/>
            <person name="Pan Q."/>
            <person name="Jouanno E."/>
            <person name="Montfort J."/>
            <person name="Zahm M."/>
            <person name="Cabau C."/>
            <person name="Klopp C."/>
            <person name="Iampietro C."/>
            <person name="Roques C."/>
            <person name="Bouchez O."/>
            <person name="Castinel A."/>
            <person name="Donnadieu C."/>
            <person name="Parrinello H."/>
            <person name="Poncet C."/>
            <person name="Belmonte E."/>
            <person name="Gautier V."/>
            <person name="Avarre J.-C."/>
            <person name="Dugue R."/>
            <person name="Gustiano R."/>
            <person name="Ha T.T.T."/>
            <person name="Campet M."/>
            <person name="Sriphairoj K."/>
            <person name="Ribolli J."/>
            <person name="de Almeida F.L."/>
            <person name="Desvignes T."/>
            <person name="Postlethwait J.H."/>
            <person name="Bucao C.F."/>
            <person name="Robinson-Rechavi M."/>
            <person name="Bobe J."/>
            <person name="Herpin A."/>
            <person name="Guiguen Y."/>
        </authorList>
    </citation>
    <scope>NUCLEOTIDE SEQUENCE [LARGE SCALE GENOMIC DNA]</scope>
    <source>
        <strain evidence="1">YG-Dec2019</strain>
    </source>
</reference>
<organism evidence="1 2">
    <name type="scientific">Pangasianodon gigas</name>
    <name type="common">Mekong giant catfish</name>
    <name type="synonym">Pangasius gigas</name>
    <dbReference type="NCBI Taxonomy" id="30993"/>
    <lineage>
        <taxon>Eukaryota</taxon>
        <taxon>Metazoa</taxon>
        <taxon>Chordata</taxon>
        <taxon>Craniata</taxon>
        <taxon>Vertebrata</taxon>
        <taxon>Euteleostomi</taxon>
        <taxon>Actinopterygii</taxon>
        <taxon>Neopterygii</taxon>
        <taxon>Teleostei</taxon>
        <taxon>Ostariophysi</taxon>
        <taxon>Siluriformes</taxon>
        <taxon>Pangasiidae</taxon>
        <taxon>Pangasianodon</taxon>
    </lineage>
</organism>
<dbReference type="Proteomes" id="UP000829447">
    <property type="component" value="Linkage Group LG27"/>
</dbReference>
<accession>A0ACC5XTV1</accession>
<evidence type="ECO:0000313" key="2">
    <source>
        <dbReference type="Proteomes" id="UP000829447"/>
    </source>
</evidence>
<comment type="caution">
    <text evidence="1">The sequence shown here is derived from an EMBL/GenBank/DDBJ whole genome shotgun (WGS) entry which is preliminary data.</text>
</comment>
<proteinExistence type="predicted"/>
<protein>
    <submittedName>
        <fullName evidence="1">Uncharacterized protein</fullName>
    </submittedName>
</protein>
<gene>
    <name evidence="1" type="ORF">PGIGA_G00172010</name>
</gene>
<name>A0ACC5XTV1_PANGG</name>